<evidence type="ECO:0000256" key="1">
    <source>
        <dbReference type="ARBA" id="ARBA00005912"/>
    </source>
</evidence>
<dbReference type="InterPro" id="IPR023584">
    <property type="entry name" value="Ribosome_recyc_fac_dom"/>
</dbReference>
<feature type="compositionally biased region" description="Basic and acidic residues" evidence="4">
    <location>
        <begin position="237"/>
        <end position="249"/>
    </location>
</feature>
<dbReference type="Gene3D" id="1.10.132.20">
    <property type="entry name" value="Ribosome-recycling factor"/>
    <property type="match status" value="1"/>
</dbReference>
<evidence type="ECO:0000259" key="5">
    <source>
        <dbReference type="Pfam" id="PF01765"/>
    </source>
</evidence>
<comment type="function">
    <text evidence="3">Necessary for protein synthesis in mitochondria. Functions as a ribosome recycling factor in mitochondria.</text>
</comment>
<dbReference type="InterPro" id="IPR002661">
    <property type="entry name" value="Ribosome_recyc_fac"/>
</dbReference>
<name>A0A061AIH2_RHOTO</name>
<dbReference type="Gene3D" id="3.30.1360.40">
    <property type="match status" value="1"/>
</dbReference>
<feature type="region of interest" description="Disordered" evidence="4">
    <location>
        <begin position="43"/>
        <end position="90"/>
    </location>
</feature>
<dbReference type="FunFam" id="3.30.1360.40:FF:000001">
    <property type="entry name" value="Ribosome-recycling factor"/>
    <property type="match status" value="1"/>
</dbReference>
<dbReference type="PANTHER" id="PTHR20982:SF3">
    <property type="entry name" value="MITOCHONDRIAL RIBOSOME RECYCLING FACTOR PSEUDO 1"/>
    <property type="match status" value="1"/>
</dbReference>
<evidence type="ECO:0000256" key="4">
    <source>
        <dbReference type="SAM" id="MobiDB-lite"/>
    </source>
</evidence>
<feature type="compositionally biased region" description="Basic residues" evidence="4">
    <location>
        <begin position="48"/>
        <end position="59"/>
    </location>
</feature>
<dbReference type="SUPFAM" id="SSF55194">
    <property type="entry name" value="Ribosome recycling factor, RRF"/>
    <property type="match status" value="1"/>
</dbReference>
<gene>
    <name evidence="6" type="ORF">RHTO0S_02e08504g</name>
</gene>
<dbReference type="OrthoDB" id="407355at2759"/>
<protein>
    <submittedName>
        <fullName evidence="6">RHTO0S02e08504g1_1</fullName>
    </submittedName>
</protein>
<evidence type="ECO:0000313" key="6">
    <source>
        <dbReference type="EMBL" id="CDR36917.1"/>
    </source>
</evidence>
<accession>A0A061AIH2</accession>
<feature type="domain" description="Ribosome recycling factor" evidence="5">
    <location>
        <begin position="134"/>
        <end position="287"/>
    </location>
</feature>
<dbReference type="AlphaFoldDB" id="A0A061AIH2"/>
<dbReference type="GO" id="GO:0005739">
    <property type="term" value="C:mitochondrion"/>
    <property type="evidence" value="ECO:0007669"/>
    <property type="project" value="TreeGrafter"/>
</dbReference>
<dbReference type="InterPro" id="IPR036191">
    <property type="entry name" value="RRF_sf"/>
</dbReference>
<dbReference type="GO" id="GO:0043023">
    <property type="term" value="F:ribosomal large subunit binding"/>
    <property type="evidence" value="ECO:0007669"/>
    <property type="project" value="TreeGrafter"/>
</dbReference>
<dbReference type="Pfam" id="PF01765">
    <property type="entry name" value="RRF"/>
    <property type="match status" value="1"/>
</dbReference>
<feature type="compositionally biased region" description="Basic and acidic residues" evidence="4">
    <location>
        <begin position="257"/>
        <end position="267"/>
    </location>
</feature>
<keyword evidence="2" id="KW-0648">Protein biosynthesis</keyword>
<organism evidence="6">
    <name type="scientific">Rhodotorula toruloides</name>
    <name type="common">Yeast</name>
    <name type="synonym">Rhodosporidium toruloides</name>
    <dbReference type="NCBI Taxonomy" id="5286"/>
    <lineage>
        <taxon>Eukaryota</taxon>
        <taxon>Fungi</taxon>
        <taxon>Dikarya</taxon>
        <taxon>Basidiomycota</taxon>
        <taxon>Pucciniomycotina</taxon>
        <taxon>Microbotryomycetes</taxon>
        <taxon>Sporidiobolales</taxon>
        <taxon>Sporidiobolaceae</taxon>
        <taxon>Rhodotorula</taxon>
    </lineage>
</organism>
<evidence type="ECO:0000256" key="3">
    <source>
        <dbReference type="ARBA" id="ARBA00024909"/>
    </source>
</evidence>
<comment type="similarity">
    <text evidence="1">Belongs to the RRF family.</text>
</comment>
<proteinExistence type="inferred from homology"/>
<sequence>MASRAAQTLLRPTMRLAAARISPATPFLPPFAVLAFSSPSPLNSLQVRTKKTKAGKKGGKGGNKGREEEEDEEDEHVVVQVSRKGKGKHVVEEDLTDTQLPGEQFELKKLEKDMSEAIDRLRVSLKQIVGRVDTVKPSLLDNVRVDSPEGRRPLNEFAAVSVKDGKELIVNCYEPSFVKLVSDAIYASPLGLAPLPEGDTKLRVPVPKADDDKRHQLVRDAQTLCEKTRQAIRKVRTDGQKDIKRDTDQKIIGTSEARQEGKKLDDATKKKTAEVDRIFEDIKKIVMDE</sequence>
<dbReference type="EMBL" id="LK052937">
    <property type="protein sequence ID" value="CDR36917.1"/>
    <property type="molecule type" value="Genomic_DNA"/>
</dbReference>
<dbReference type="GO" id="GO:0006412">
    <property type="term" value="P:translation"/>
    <property type="evidence" value="ECO:0007669"/>
    <property type="project" value="UniProtKB-KW"/>
</dbReference>
<dbReference type="PANTHER" id="PTHR20982">
    <property type="entry name" value="RIBOSOME RECYCLING FACTOR"/>
    <property type="match status" value="1"/>
</dbReference>
<evidence type="ECO:0000256" key="2">
    <source>
        <dbReference type="ARBA" id="ARBA00022917"/>
    </source>
</evidence>
<reference evidence="6" key="1">
    <citation type="journal article" date="2014" name="Genome Announc.">
        <title>Draft genome sequence of Rhodosporidium toruloides CECT1137, an oleaginous yeast of biotechnological interest.</title>
        <authorList>
            <person name="Morin N."/>
            <person name="Calcas X."/>
            <person name="Devillers H."/>
            <person name="Durrens P."/>
            <person name="Sherman D.J."/>
            <person name="Nicaud J.-M."/>
            <person name="Neuveglise C."/>
        </authorList>
    </citation>
    <scope>NUCLEOTIDE SEQUENCE</scope>
    <source>
        <strain evidence="6">CECT1137</strain>
    </source>
</reference>
<feature type="region of interest" description="Disordered" evidence="4">
    <location>
        <begin position="237"/>
        <end position="267"/>
    </location>
</feature>